<evidence type="ECO:0000313" key="3">
    <source>
        <dbReference type="EMBL" id="KAK7790462.1"/>
    </source>
</evidence>
<accession>A0AAN9VJ57</accession>
<keyword evidence="5" id="KW-1185">Reference proteome</keyword>
<dbReference type="PANTHER" id="PTHR22801:SF63">
    <property type="entry name" value="C-TYPE LECTIN DOMAIN-CONTAINING PROTEIN"/>
    <property type="match status" value="1"/>
</dbReference>
<feature type="domain" description="C-type lectin" evidence="2">
    <location>
        <begin position="68"/>
        <end position="177"/>
    </location>
</feature>
<organism evidence="4 5">
    <name type="scientific">Gryllus longicercus</name>
    <dbReference type="NCBI Taxonomy" id="2509291"/>
    <lineage>
        <taxon>Eukaryota</taxon>
        <taxon>Metazoa</taxon>
        <taxon>Ecdysozoa</taxon>
        <taxon>Arthropoda</taxon>
        <taxon>Hexapoda</taxon>
        <taxon>Insecta</taxon>
        <taxon>Pterygota</taxon>
        <taxon>Neoptera</taxon>
        <taxon>Polyneoptera</taxon>
        <taxon>Orthoptera</taxon>
        <taxon>Ensifera</taxon>
        <taxon>Gryllidea</taxon>
        <taxon>Grylloidea</taxon>
        <taxon>Gryllidae</taxon>
        <taxon>Gryllinae</taxon>
        <taxon>Gryllus</taxon>
    </lineage>
</organism>
<dbReference type="InterPro" id="IPR016186">
    <property type="entry name" value="C-type_lectin-like/link_sf"/>
</dbReference>
<dbReference type="PROSITE" id="PS00615">
    <property type="entry name" value="C_TYPE_LECTIN_1"/>
    <property type="match status" value="1"/>
</dbReference>
<dbReference type="Proteomes" id="UP001378592">
    <property type="component" value="Unassembled WGS sequence"/>
</dbReference>
<dbReference type="PANTHER" id="PTHR22801">
    <property type="entry name" value="LITHOSTATHINE"/>
    <property type="match status" value="1"/>
</dbReference>
<dbReference type="EMBL" id="JAZDUA010000542">
    <property type="protein sequence ID" value="KAK7791367.1"/>
    <property type="molecule type" value="Genomic_DNA"/>
</dbReference>
<dbReference type="EMBL" id="JAZDUA010000623">
    <property type="protein sequence ID" value="KAK7790462.1"/>
    <property type="molecule type" value="Genomic_DNA"/>
</dbReference>
<dbReference type="Pfam" id="PF00059">
    <property type="entry name" value="Lectin_C"/>
    <property type="match status" value="1"/>
</dbReference>
<sequence length="180" mass="19348">MGMIEEGVRLDRARGGRRKYRHNPDGCPGDAASLADRPTCVCVCVCAAGTPLKAPVPPEYELLPALDWASARDACWQEGAALAVPQSQRKAEQPTRRFAFNASDATRVDLGWLGASDAAKEGEFVTAGGVLLSKTGYTTWNPGQPAGKANENCLAFWKSNALLEDLPCAWKLPYICKVPL</sequence>
<dbReference type="Gene3D" id="3.10.100.10">
    <property type="entry name" value="Mannose-Binding Protein A, subunit A"/>
    <property type="match status" value="1"/>
</dbReference>
<dbReference type="CDD" id="cd00037">
    <property type="entry name" value="CLECT"/>
    <property type="match status" value="1"/>
</dbReference>
<dbReference type="InterPro" id="IPR016187">
    <property type="entry name" value="CTDL_fold"/>
</dbReference>
<keyword evidence="1" id="KW-1015">Disulfide bond</keyword>
<dbReference type="SUPFAM" id="SSF56436">
    <property type="entry name" value="C-type lectin-like"/>
    <property type="match status" value="1"/>
</dbReference>
<reference evidence="4 5" key="1">
    <citation type="submission" date="2024-03" db="EMBL/GenBank/DDBJ databases">
        <title>The genome assembly and annotation of the cricket Gryllus longicercus Weissman &amp; Gray.</title>
        <authorList>
            <person name="Szrajer S."/>
            <person name="Gray D."/>
            <person name="Ylla G."/>
        </authorList>
    </citation>
    <scope>NUCLEOTIDE SEQUENCE [LARGE SCALE GENOMIC DNA]</scope>
    <source>
        <strain evidence="4">DAG 2021-001</strain>
        <tissue evidence="4">Whole body minus gut</tissue>
    </source>
</reference>
<evidence type="ECO:0000256" key="1">
    <source>
        <dbReference type="ARBA" id="ARBA00023157"/>
    </source>
</evidence>
<evidence type="ECO:0000259" key="2">
    <source>
        <dbReference type="PROSITE" id="PS50041"/>
    </source>
</evidence>
<dbReference type="AlphaFoldDB" id="A0AAN9VJ57"/>
<dbReference type="SMART" id="SM00034">
    <property type="entry name" value="CLECT"/>
    <property type="match status" value="1"/>
</dbReference>
<evidence type="ECO:0000313" key="5">
    <source>
        <dbReference type="Proteomes" id="UP001378592"/>
    </source>
</evidence>
<protein>
    <recommendedName>
        <fullName evidence="2">C-type lectin domain-containing protein</fullName>
    </recommendedName>
</protein>
<proteinExistence type="predicted"/>
<dbReference type="InterPro" id="IPR050801">
    <property type="entry name" value="Ca-Dep_Lectins_ImmuneDev"/>
</dbReference>
<dbReference type="InterPro" id="IPR018378">
    <property type="entry name" value="C-type_lectin_CS"/>
</dbReference>
<evidence type="ECO:0000313" key="4">
    <source>
        <dbReference type="EMBL" id="KAK7791367.1"/>
    </source>
</evidence>
<dbReference type="PROSITE" id="PS50041">
    <property type="entry name" value="C_TYPE_LECTIN_2"/>
    <property type="match status" value="1"/>
</dbReference>
<name>A0AAN9VJ57_9ORTH</name>
<gene>
    <name evidence="3" type="ORF">R5R35_003680</name>
    <name evidence="4" type="ORF">R5R35_010887</name>
</gene>
<comment type="caution">
    <text evidence="4">The sequence shown here is derived from an EMBL/GenBank/DDBJ whole genome shotgun (WGS) entry which is preliminary data.</text>
</comment>
<dbReference type="InterPro" id="IPR001304">
    <property type="entry name" value="C-type_lectin-like"/>
</dbReference>